<feature type="compositionally biased region" description="Low complexity" evidence="1">
    <location>
        <begin position="138"/>
        <end position="147"/>
    </location>
</feature>
<feature type="compositionally biased region" description="Polar residues" evidence="1">
    <location>
        <begin position="232"/>
        <end position="253"/>
    </location>
</feature>
<evidence type="ECO:0000313" key="2">
    <source>
        <dbReference type="EMBL" id="KAJ7355429.1"/>
    </source>
</evidence>
<keyword evidence="3" id="KW-1185">Reference proteome</keyword>
<feature type="region of interest" description="Disordered" evidence="1">
    <location>
        <begin position="1"/>
        <end position="118"/>
    </location>
</feature>
<protein>
    <submittedName>
        <fullName evidence="2">Uncharacterized protein</fullName>
    </submittedName>
</protein>
<accession>A0AAD7ACW0</accession>
<feature type="compositionally biased region" description="Low complexity" evidence="1">
    <location>
        <begin position="201"/>
        <end position="223"/>
    </location>
</feature>
<feature type="compositionally biased region" description="Acidic residues" evidence="1">
    <location>
        <begin position="66"/>
        <end position="81"/>
    </location>
</feature>
<evidence type="ECO:0000313" key="3">
    <source>
        <dbReference type="Proteomes" id="UP001218218"/>
    </source>
</evidence>
<dbReference type="EMBL" id="JARIHO010000009">
    <property type="protein sequence ID" value="KAJ7355429.1"/>
    <property type="molecule type" value="Genomic_DNA"/>
</dbReference>
<dbReference type="AlphaFoldDB" id="A0AAD7ACW0"/>
<name>A0AAD7ACW0_9AGAR</name>
<feature type="region of interest" description="Disordered" evidence="1">
    <location>
        <begin position="137"/>
        <end position="298"/>
    </location>
</feature>
<feature type="compositionally biased region" description="Acidic residues" evidence="1">
    <location>
        <begin position="170"/>
        <end position="180"/>
    </location>
</feature>
<feature type="compositionally biased region" description="Acidic residues" evidence="1">
    <location>
        <begin position="10"/>
        <end position="23"/>
    </location>
</feature>
<reference evidence="2" key="1">
    <citation type="submission" date="2023-03" db="EMBL/GenBank/DDBJ databases">
        <title>Massive genome expansion in bonnet fungi (Mycena s.s.) driven by repeated elements and novel gene families across ecological guilds.</title>
        <authorList>
            <consortium name="Lawrence Berkeley National Laboratory"/>
            <person name="Harder C.B."/>
            <person name="Miyauchi S."/>
            <person name="Viragh M."/>
            <person name="Kuo A."/>
            <person name="Thoen E."/>
            <person name="Andreopoulos B."/>
            <person name="Lu D."/>
            <person name="Skrede I."/>
            <person name="Drula E."/>
            <person name="Henrissat B."/>
            <person name="Morin E."/>
            <person name="Kohler A."/>
            <person name="Barry K."/>
            <person name="LaButti K."/>
            <person name="Morin E."/>
            <person name="Salamov A."/>
            <person name="Lipzen A."/>
            <person name="Mereny Z."/>
            <person name="Hegedus B."/>
            <person name="Baldrian P."/>
            <person name="Stursova M."/>
            <person name="Weitz H."/>
            <person name="Taylor A."/>
            <person name="Grigoriev I.V."/>
            <person name="Nagy L.G."/>
            <person name="Martin F."/>
            <person name="Kauserud H."/>
        </authorList>
    </citation>
    <scope>NUCLEOTIDE SEQUENCE</scope>
    <source>
        <strain evidence="2">CBHHK002</strain>
    </source>
</reference>
<comment type="caution">
    <text evidence="2">The sequence shown here is derived from an EMBL/GenBank/DDBJ whole genome shotgun (WGS) entry which is preliminary data.</text>
</comment>
<evidence type="ECO:0000256" key="1">
    <source>
        <dbReference type="SAM" id="MobiDB-lite"/>
    </source>
</evidence>
<dbReference type="Proteomes" id="UP001218218">
    <property type="component" value="Unassembled WGS sequence"/>
</dbReference>
<organism evidence="2 3">
    <name type="scientific">Mycena albidolilacea</name>
    <dbReference type="NCBI Taxonomy" id="1033008"/>
    <lineage>
        <taxon>Eukaryota</taxon>
        <taxon>Fungi</taxon>
        <taxon>Dikarya</taxon>
        <taxon>Basidiomycota</taxon>
        <taxon>Agaricomycotina</taxon>
        <taxon>Agaricomycetes</taxon>
        <taxon>Agaricomycetidae</taxon>
        <taxon>Agaricales</taxon>
        <taxon>Marasmiineae</taxon>
        <taxon>Mycenaceae</taxon>
        <taxon>Mycena</taxon>
    </lineage>
</organism>
<sequence length="310" mass="32860">MLASLGGQDPDYDSEGPSDEDEGMPPLERVGGPSAENWPLPMMFNSDTDGEMPGLASVSNSSDSDAVSEDQDDDEDDDEDNFSSTLEPGDAPYDRMPNIRPFDLGFDPGMDARDDTTNQGMFMRLRSFLDDISRADAELSAAESSARTPDPGSVALDSTVTEPPVSVDALDGEDADDESDMPPLEREPPFVTDGRGRVVWSSSSDSGSGYSQQASSSAPRRASVNLPGAFPSNGSVDMTPSPRQSTSDTSRQAAGQGGFTTDGRGRVIGTTSTREGEEEEGSVSTQESSTPDEATVPTRSFFGRVLDAFF</sequence>
<feature type="compositionally biased region" description="Low complexity" evidence="1">
    <location>
        <begin position="56"/>
        <end position="65"/>
    </location>
</feature>
<gene>
    <name evidence="2" type="ORF">DFH08DRAFT_499611</name>
</gene>
<proteinExistence type="predicted"/>